<dbReference type="EMBL" id="JABBWD010000113">
    <property type="protein sequence ID" value="KAG1765068.1"/>
    <property type="molecule type" value="Genomic_DNA"/>
</dbReference>
<proteinExistence type="predicted"/>
<sequence>HSAVSTFFVPSDLSGIGGMKHEHICVSPNWRNGHAHKDCVFVIIDPNAHGMRGMDV</sequence>
<feature type="non-terminal residue" evidence="1">
    <location>
        <position position="56"/>
    </location>
</feature>
<name>A0A9P6ZHB7_9AGAM</name>
<reference evidence="1" key="1">
    <citation type="journal article" date="2020" name="New Phytol.">
        <title>Comparative genomics reveals dynamic genome evolution in host specialist ectomycorrhizal fungi.</title>
        <authorList>
            <person name="Lofgren L.A."/>
            <person name="Nguyen N.H."/>
            <person name="Vilgalys R."/>
            <person name="Ruytinx J."/>
            <person name="Liao H.L."/>
            <person name="Branco S."/>
            <person name="Kuo A."/>
            <person name="LaButti K."/>
            <person name="Lipzen A."/>
            <person name="Andreopoulos W."/>
            <person name="Pangilinan J."/>
            <person name="Riley R."/>
            <person name="Hundley H."/>
            <person name="Na H."/>
            <person name="Barry K."/>
            <person name="Grigoriev I.V."/>
            <person name="Stajich J.E."/>
            <person name="Kennedy P.G."/>
        </authorList>
    </citation>
    <scope>NUCLEOTIDE SEQUENCE</scope>
    <source>
        <strain evidence="1">DOB743</strain>
    </source>
</reference>
<protein>
    <submittedName>
        <fullName evidence="1">Uncharacterized protein</fullName>
    </submittedName>
</protein>
<accession>A0A9P6ZHB7</accession>
<dbReference type="AlphaFoldDB" id="A0A9P6ZHB7"/>
<evidence type="ECO:0000313" key="1">
    <source>
        <dbReference type="EMBL" id="KAG1765068.1"/>
    </source>
</evidence>
<keyword evidence="2" id="KW-1185">Reference proteome</keyword>
<comment type="caution">
    <text evidence="1">The sequence shown here is derived from an EMBL/GenBank/DDBJ whole genome shotgun (WGS) entry which is preliminary data.</text>
</comment>
<dbReference type="OrthoDB" id="3187773at2759"/>
<dbReference type="Proteomes" id="UP000714275">
    <property type="component" value="Unassembled WGS sequence"/>
</dbReference>
<gene>
    <name evidence="1" type="ORF">EV702DRAFT_929451</name>
</gene>
<evidence type="ECO:0000313" key="2">
    <source>
        <dbReference type="Proteomes" id="UP000714275"/>
    </source>
</evidence>
<feature type="non-terminal residue" evidence="1">
    <location>
        <position position="1"/>
    </location>
</feature>
<organism evidence="1 2">
    <name type="scientific">Suillus placidus</name>
    <dbReference type="NCBI Taxonomy" id="48579"/>
    <lineage>
        <taxon>Eukaryota</taxon>
        <taxon>Fungi</taxon>
        <taxon>Dikarya</taxon>
        <taxon>Basidiomycota</taxon>
        <taxon>Agaricomycotina</taxon>
        <taxon>Agaricomycetes</taxon>
        <taxon>Agaricomycetidae</taxon>
        <taxon>Boletales</taxon>
        <taxon>Suillineae</taxon>
        <taxon>Suillaceae</taxon>
        <taxon>Suillus</taxon>
    </lineage>
</organism>